<organism evidence="1 2">
    <name type="scientific">Trichonephila inaurata madagascariensis</name>
    <dbReference type="NCBI Taxonomy" id="2747483"/>
    <lineage>
        <taxon>Eukaryota</taxon>
        <taxon>Metazoa</taxon>
        <taxon>Ecdysozoa</taxon>
        <taxon>Arthropoda</taxon>
        <taxon>Chelicerata</taxon>
        <taxon>Arachnida</taxon>
        <taxon>Araneae</taxon>
        <taxon>Araneomorphae</taxon>
        <taxon>Entelegynae</taxon>
        <taxon>Araneoidea</taxon>
        <taxon>Nephilidae</taxon>
        <taxon>Trichonephila</taxon>
        <taxon>Trichonephila inaurata</taxon>
    </lineage>
</organism>
<proteinExistence type="predicted"/>
<dbReference type="Proteomes" id="UP000886998">
    <property type="component" value="Unassembled WGS sequence"/>
</dbReference>
<evidence type="ECO:0000313" key="1">
    <source>
        <dbReference type="EMBL" id="GFY64021.1"/>
    </source>
</evidence>
<name>A0A8X6Y3J3_9ARAC</name>
<reference evidence="1" key="1">
    <citation type="submission" date="2020-08" db="EMBL/GenBank/DDBJ databases">
        <title>Multicomponent nature underlies the extraordinary mechanical properties of spider dragline silk.</title>
        <authorList>
            <person name="Kono N."/>
            <person name="Nakamura H."/>
            <person name="Mori M."/>
            <person name="Yoshida Y."/>
            <person name="Ohtoshi R."/>
            <person name="Malay A.D."/>
            <person name="Moran D.A.P."/>
            <person name="Tomita M."/>
            <person name="Numata K."/>
            <person name="Arakawa K."/>
        </authorList>
    </citation>
    <scope>NUCLEOTIDE SEQUENCE</scope>
</reference>
<gene>
    <name evidence="1" type="ORF">TNIN_275551</name>
</gene>
<evidence type="ECO:0000313" key="2">
    <source>
        <dbReference type="Proteomes" id="UP000886998"/>
    </source>
</evidence>
<dbReference type="Gene3D" id="3.90.1150.10">
    <property type="entry name" value="Aspartate Aminotransferase, domain 1"/>
    <property type="match status" value="1"/>
</dbReference>
<protein>
    <submittedName>
        <fullName evidence="1">Uncharacterized protein</fullName>
    </submittedName>
</protein>
<keyword evidence="2" id="KW-1185">Reference proteome</keyword>
<dbReference type="InterPro" id="IPR015422">
    <property type="entry name" value="PyrdxlP-dep_Trfase_small"/>
</dbReference>
<dbReference type="AlphaFoldDB" id="A0A8X6Y3J3"/>
<dbReference type="EMBL" id="BMAV01015049">
    <property type="protein sequence ID" value="GFY64021.1"/>
    <property type="molecule type" value="Genomic_DNA"/>
</dbReference>
<comment type="caution">
    <text evidence="1">The sequence shown here is derived from an EMBL/GenBank/DDBJ whole genome shotgun (WGS) entry which is preliminary data.</text>
</comment>
<accession>A0A8X6Y3J3</accession>
<dbReference type="Gene3D" id="3.40.640.10">
    <property type="entry name" value="Type I PLP-dependent aspartate aminotransferase-like (Major domain)"/>
    <property type="match status" value="1"/>
</dbReference>
<sequence>MHNNSDIVCTIKPPKSLKVPLSIPDNLLMGPGPSNCSSRILNASSLQMLGHLDADFLAANMSFYTIVLRDERYSFRRIKIQKMKQKKVENHLSSWLIIFMYLCDRYCDVQLIYKSKLLN</sequence>
<dbReference type="InterPro" id="IPR015421">
    <property type="entry name" value="PyrdxlP-dep_Trfase_major"/>
</dbReference>
<dbReference type="OrthoDB" id="7697714at2759"/>